<organism evidence="2 3">
    <name type="scientific">Gloeothece citriformis (strain PCC 7424)</name>
    <name type="common">Cyanothece sp. (strain PCC 7424)</name>
    <dbReference type="NCBI Taxonomy" id="65393"/>
    <lineage>
        <taxon>Bacteria</taxon>
        <taxon>Bacillati</taxon>
        <taxon>Cyanobacteriota</taxon>
        <taxon>Cyanophyceae</taxon>
        <taxon>Oscillatoriophycideae</taxon>
        <taxon>Chroococcales</taxon>
        <taxon>Aphanothecaceae</taxon>
        <taxon>Gloeothece</taxon>
        <taxon>Gloeothece citriformis</taxon>
    </lineage>
</organism>
<dbReference type="AlphaFoldDB" id="B7KJ89"/>
<evidence type="ECO:0000313" key="3">
    <source>
        <dbReference type="Proteomes" id="UP000002384"/>
    </source>
</evidence>
<keyword evidence="3" id="KW-1185">Reference proteome</keyword>
<dbReference type="Proteomes" id="UP000002384">
    <property type="component" value="Chromosome"/>
</dbReference>
<proteinExistence type="predicted"/>
<dbReference type="EMBL" id="CP001291">
    <property type="protein sequence ID" value="ACK72173.1"/>
    <property type="molecule type" value="Genomic_DNA"/>
</dbReference>
<reference evidence="3" key="1">
    <citation type="journal article" date="2011" name="MBio">
        <title>Novel metabolic attributes of the genus Cyanothece, comprising a group of unicellular nitrogen-fixing Cyanobacteria.</title>
        <authorList>
            <person name="Bandyopadhyay A."/>
            <person name="Elvitigala T."/>
            <person name="Welsh E."/>
            <person name="Stockel J."/>
            <person name="Liberton M."/>
            <person name="Min H."/>
            <person name="Sherman L.A."/>
            <person name="Pakrasi H.B."/>
        </authorList>
    </citation>
    <scope>NUCLEOTIDE SEQUENCE [LARGE SCALE GENOMIC DNA]</scope>
    <source>
        <strain evidence="3">PCC 7424</strain>
    </source>
</reference>
<dbReference type="RefSeq" id="WP_015955765.1">
    <property type="nucleotide sequence ID" value="NC_011729.1"/>
</dbReference>
<feature type="transmembrane region" description="Helical" evidence="1">
    <location>
        <begin position="127"/>
        <end position="151"/>
    </location>
</feature>
<feature type="transmembrane region" description="Helical" evidence="1">
    <location>
        <begin position="99"/>
        <end position="121"/>
    </location>
</feature>
<name>B7KJ89_GLOC7</name>
<sequence>MAQVSFRWKQVPFWLLILSLIRNQGRMAFSISRKKYRYLSRWLFTGLAIALMFAWNWKLVLATGIGVGLMLLIYLMQGWNWQRYWLYWQQFLSGSDGKLTVAVGSGGFAALCTYVATSIWTESENRWLATGTILQGLGTLLTFGLLCWHIITQRERQKESEFDLWITDLTDSDPLKRLIAVRKLSQLVNQHRLNEIYTEQIIEYFQLMLLQEQEPTVKEALLNNLSQWQKNSSTPDKAQPLKIPLNLNSKAQYSVVKPQEKVNYIDN</sequence>
<protein>
    <recommendedName>
        <fullName evidence="4">Armadillo-type fold-containing protein</fullName>
    </recommendedName>
</protein>
<feature type="transmembrane region" description="Helical" evidence="1">
    <location>
        <begin position="36"/>
        <end position="55"/>
    </location>
</feature>
<dbReference type="HOGENOM" id="CLU_093068_0_0_3"/>
<keyword evidence="1" id="KW-0812">Transmembrane</keyword>
<evidence type="ECO:0008006" key="4">
    <source>
        <dbReference type="Google" id="ProtNLM"/>
    </source>
</evidence>
<gene>
    <name evidence="2" type="ordered locus">PCC7424_3792</name>
</gene>
<keyword evidence="1" id="KW-0472">Membrane</keyword>
<evidence type="ECO:0000313" key="2">
    <source>
        <dbReference type="EMBL" id="ACK72173.1"/>
    </source>
</evidence>
<dbReference type="STRING" id="65393.PCC7424_3792"/>
<evidence type="ECO:0000256" key="1">
    <source>
        <dbReference type="SAM" id="Phobius"/>
    </source>
</evidence>
<accession>B7KJ89</accession>
<dbReference type="eggNOG" id="ENOG5030NQW">
    <property type="taxonomic scope" value="Bacteria"/>
</dbReference>
<keyword evidence="1" id="KW-1133">Transmembrane helix</keyword>
<dbReference type="OrthoDB" id="467801at2"/>
<feature type="transmembrane region" description="Helical" evidence="1">
    <location>
        <begin position="61"/>
        <end position="79"/>
    </location>
</feature>
<dbReference type="KEGG" id="cyc:PCC7424_3792"/>